<dbReference type="Proteomes" id="UP000298663">
    <property type="component" value="Unassembled WGS sequence"/>
</dbReference>
<sequence length="77" mass="8710">MVHLWMSCPGNTTGSWTQPCGEVPPGLTIYCCKYLNEESNDSERCRWTSCVEDCNDKEMILKSAECTGLRTVPHPLR</sequence>
<organism evidence="1 2">
    <name type="scientific">Steinernema carpocapsae</name>
    <name type="common">Entomopathogenic nematode</name>
    <dbReference type="NCBI Taxonomy" id="34508"/>
    <lineage>
        <taxon>Eukaryota</taxon>
        <taxon>Metazoa</taxon>
        <taxon>Ecdysozoa</taxon>
        <taxon>Nematoda</taxon>
        <taxon>Chromadorea</taxon>
        <taxon>Rhabditida</taxon>
        <taxon>Tylenchina</taxon>
        <taxon>Panagrolaimomorpha</taxon>
        <taxon>Strongyloidoidea</taxon>
        <taxon>Steinernematidae</taxon>
        <taxon>Steinernema</taxon>
    </lineage>
</organism>
<reference evidence="1 2" key="1">
    <citation type="journal article" date="2015" name="Genome Biol.">
        <title>Comparative genomics of Steinernema reveals deeply conserved gene regulatory networks.</title>
        <authorList>
            <person name="Dillman A.R."/>
            <person name="Macchietto M."/>
            <person name="Porter C.F."/>
            <person name="Rogers A."/>
            <person name="Williams B."/>
            <person name="Antoshechkin I."/>
            <person name="Lee M.M."/>
            <person name="Goodwin Z."/>
            <person name="Lu X."/>
            <person name="Lewis E.E."/>
            <person name="Goodrich-Blair H."/>
            <person name="Stock S.P."/>
            <person name="Adams B.J."/>
            <person name="Sternberg P.W."/>
            <person name="Mortazavi A."/>
        </authorList>
    </citation>
    <scope>NUCLEOTIDE SEQUENCE [LARGE SCALE GENOMIC DNA]</scope>
    <source>
        <strain evidence="1 2">ALL</strain>
    </source>
</reference>
<name>A0A4V5ZZR9_STECR</name>
<gene>
    <name evidence="1" type="ORF">L596_024585</name>
</gene>
<dbReference type="EMBL" id="AZBU02000008">
    <property type="protein sequence ID" value="TKR68625.1"/>
    <property type="molecule type" value="Genomic_DNA"/>
</dbReference>
<evidence type="ECO:0000313" key="1">
    <source>
        <dbReference type="EMBL" id="TKR68625.1"/>
    </source>
</evidence>
<reference evidence="1 2" key="2">
    <citation type="journal article" date="2019" name="G3 (Bethesda)">
        <title>Hybrid Assembly of the Genome of the Entomopathogenic Nematode Steinernema carpocapsae Identifies the X-Chromosome.</title>
        <authorList>
            <person name="Serra L."/>
            <person name="Macchietto M."/>
            <person name="Macias-Munoz A."/>
            <person name="McGill C.J."/>
            <person name="Rodriguez I.M."/>
            <person name="Rodriguez B."/>
            <person name="Murad R."/>
            <person name="Mortazavi A."/>
        </authorList>
    </citation>
    <scope>NUCLEOTIDE SEQUENCE [LARGE SCALE GENOMIC DNA]</scope>
    <source>
        <strain evidence="1 2">ALL</strain>
    </source>
</reference>
<comment type="caution">
    <text evidence="1">The sequence shown here is derived from an EMBL/GenBank/DDBJ whole genome shotgun (WGS) entry which is preliminary data.</text>
</comment>
<evidence type="ECO:0000313" key="2">
    <source>
        <dbReference type="Proteomes" id="UP000298663"/>
    </source>
</evidence>
<keyword evidence="2" id="KW-1185">Reference proteome</keyword>
<proteinExistence type="predicted"/>
<protein>
    <submittedName>
        <fullName evidence="1">Uncharacterized protein</fullName>
    </submittedName>
</protein>
<accession>A0A4V5ZZR9</accession>
<dbReference type="AlphaFoldDB" id="A0A4V5ZZR9"/>